<dbReference type="InterPro" id="IPR023578">
    <property type="entry name" value="Ras_GEF_dom_sf"/>
</dbReference>
<evidence type="ECO:0000313" key="4">
    <source>
        <dbReference type="Proteomes" id="UP000551758"/>
    </source>
</evidence>
<evidence type="ECO:0000259" key="2">
    <source>
        <dbReference type="Pfam" id="PF00618"/>
    </source>
</evidence>
<organism evidence="3 4">
    <name type="scientific">Diceros bicornis minor</name>
    <name type="common">South-central black rhinoceros</name>
    <dbReference type="NCBI Taxonomy" id="77932"/>
    <lineage>
        <taxon>Eukaryota</taxon>
        <taxon>Metazoa</taxon>
        <taxon>Chordata</taxon>
        <taxon>Craniata</taxon>
        <taxon>Vertebrata</taxon>
        <taxon>Euteleostomi</taxon>
        <taxon>Mammalia</taxon>
        <taxon>Eutheria</taxon>
        <taxon>Laurasiatheria</taxon>
        <taxon>Perissodactyla</taxon>
        <taxon>Rhinocerotidae</taxon>
        <taxon>Diceros</taxon>
    </lineage>
</organism>
<accession>A0A7J7EI00</accession>
<dbReference type="EMBL" id="JACDTQ010002874">
    <property type="protein sequence ID" value="KAF5915313.1"/>
    <property type="molecule type" value="Genomic_DNA"/>
</dbReference>
<keyword evidence="4" id="KW-1185">Reference proteome</keyword>
<evidence type="ECO:0000313" key="3">
    <source>
        <dbReference type="EMBL" id="KAF5915313.1"/>
    </source>
</evidence>
<comment type="caution">
    <text evidence="3">The sequence shown here is derived from an EMBL/GenBank/DDBJ whole genome shotgun (WGS) entry which is preliminary data.</text>
</comment>
<reference evidence="3 4" key="1">
    <citation type="journal article" date="2020" name="Mol. Biol. Evol.">
        <title>Interspecific Gene Flow and the Evolution of Specialization in Black and White Rhinoceros.</title>
        <authorList>
            <person name="Moodley Y."/>
            <person name="Westbury M.V."/>
            <person name="Russo I.M."/>
            <person name="Gopalakrishnan S."/>
            <person name="Rakotoarivelo A."/>
            <person name="Olsen R.A."/>
            <person name="Prost S."/>
            <person name="Tunstall T."/>
            <person name="Ryder O.A."/>
            <person name="Dalen L."/>
            <person name="Bruford M.W."/>
        </authorList>
    </citation>
    <scope>NUCLEOTIDE SEQUENCE [LARGE SCALE GENOMIC DNA]</scope>
    <source>
        <strain evidence="3">SBR-YM</strain>
        <tissue evidence="3">Skin</tissue>
    </source>
</reference>
<dbReference type="SUPFAM" id="SSF48366">
    <property type="entry name" value="Ras GEF"/>
    <property type="match status" value="1"/>
</dbReference>
<dbReference type="Proteomes" id="UP000551758">
    <property type="component" value="Unassembled WGS sequence"/>
</dbReference>
<proteinExistence type="predicted"/>
<evidence type="ECO:0000256" key="1">
    <source>
        <dbReference type="SAM" id="MobiDB-lite"/>
    </source>
</evidence>
<dbReference type="Pfam" id="PF00618">
    <property type="entry name" value="RasGEF_N"/>
    <property type="match status" value="1"/>
</dbReference>
<name>A0A7J7EI00_DICBM</name>
<gene>
    <name evidence="3" type="ORF">HPG69_012005</name>
</gene>
<sequence>MVMPLMIWPSLSNQYEMESILFLDEAGRMLTPKAGTMEEVVESLVPAFPDKNISYLDTFPCTYQVFITTQQVLDQLSHRSTTFLEIIMVSRRVGGMGCPGLRGLCRTGIRFLPDPSSARPRLPARAGVRTQGRALCAASPACTDFTRSQTQPALPGRRRPTRSSRAVRPDVTRRRTTTPRISRAAPLPLPFSGTSLFPEVPGKSGSPSTPPAALSGGGKARGILANQGCTPESPW</sequence>
<feature type="domain" description="N-terminal Ras-GEF" evidence="2">
    <location>
        <begin position="33"/>
        <end position="79"/>
    </location>
</feature>
<dbReference type="AlphaFoldDB" id="A0A7J7EI00"/>
<dbReference type="InterPro" id="IPR000651">
    <property type="entry name" value="Ras-like_Gua-exchang_fac_N"/>
</dbReference>
<dbReference type="Gene3D" id="1.20.870.10">
    <property type="entry name" value="Son of sevenless (SoS) protein Chain: S domain 1"/>
    <property type="match status" value="1"/>
</dbReference>
<feature type="region of interest" description="Disordered" evidence="1">
    <location>
        <begin position="146"/>
        <end position="235"/>
    </location>
</feature>
<protein>
    <recommendedName>
        <fullName evidence="2">N-terminal Ras-GEF domain-containing protein</fullName>
    </recommendedName>
</protein>